<evidence type="ECO:0000259" key="1">
    <source>
        <dbReference type="Pfam" id="PF13302"/>
    </source>
</evidence>
<accession>A0A1P8UUC5</accession>
<feature type="domain" description="N-acetyltransferase" evidence="1">
    <location>
        <begin position="13"/>
        <end position="150"/>
    </location>
</feature>
<dbReference type="EMBL" id="CP015093">
    <property type="protein sequence ID" value="APZ53001.1"/>
    <property type="molecule type" value="Genomic_DNA"/>
</dbReference>
<protein>
    <submittedName>
        <fullName evidence="2">Acetyltransferase, ribosomal protein N-acetylase</fullName>
    </submittedName>
</protein>
<dbReference type="InterPro" id="IPR000182">
    <property type="entry name" value="GNAT_dom"/>
</dbReference>
<keyword evidence="2" id="KW-0808">Transferase</keyword>
<dbReference type="Pfam" id="PF13302">
    <property type="entry name" value="Acetyltransf_3"/>
    <property type="match status" value="1"/>
</dbReference>
<sequence>MSLHQFPQLATDRLILSAPGAADQPAMLSFLGSERAQFYGGPMETVAAWHKFSAYVGQWVLRGYGFYAIRLKDSGETIGMAGPHHPEGFAEPEMSWLLTDAAYEGKGYAREACEAVLRDLFETRGWDNVVSYIDTANAASRALALRLGARLDETGAPCPLPGCESFRHFAPGSSPEARA</sequence>
<evidence type="ECO:0000313" key="3">
    <source>
        <dbReference type="Proteomes" id="UP000187059"/>
    </source>
</evidence>
<dbReference type="InterPro" id="IPR016181">
    <property type="entry name" value="Acyl_CoA_acyltransferase"/>
</dbReference>
<dbReference type="GO" id="GO:0005840">
    <property type="term" value="C:ribosome"/>
    <property type="evidence" value="ECO:0007669"/>
    <property type="project" value="UniProtKB-KW"/>
</dbReference>
<dbReference type="SUPFAM" id="SSF55729">
    <property type="entry name" value="Acyl-CoA N-acyltransferases (Nat)"/>
    <property type="match status" value="1"/>
</dbReference>
<organism evidence="2 3">
    <name type="scientific">Salipiger abyssi</name>
    <dbReference type="NCBI Taxonomy" id="1250539"/>
    <lineage>
        <taxon>Bacteria</taxon>
        <taxon>Pseudomonadati</taxon>
        <taxon>Pseudomonadota</taxon>
        <taxon>Alphaproteobacteria</taxon>
        <taxon>Rhodobacterales</taxon>
        <taxon>Roseobacteraceae</taxon>
        <taxon>Salipiger</taxon>
    </lineage>
</organism>
<dbReference type="KEGG" id="paby:Ga0080574_TMP2667"/>
<reference evidence="2 3" key="1">
    <citation type="submission" date="2016-04" db="EMBL/GenBank/DDBJ databases">
        <title>Deep-sea bacteria in the southern Pacific.</title>
        <authorList>
            <person name="Tang K."/>
        </authorList>
    </citation>
    <scope>NUCLEOTIDE SEQUENCE [LARGE SCALE GENOMIC DNA]</scope>
    <source>
        <strain evidence="2 3">JLT2014</strain>
    </source>
</reference>
<proteinExistence type="predicted"/>
<dbReference type="OrthoDB" id="6293260at2"/>
<dbReference type="STRING" id="1250539.Ga0080574_TMP2667"/>
<name>A0A1P8UUC5_9RHOB</name>
<dbReference type="PANTHER" id="PTHR43792">
    <property type="entry name" value="GNAT FAMILY, PUTATIVE (AFU_ORTHOLOGUE AFUA_3G00765)-RELATED-RELATED"/>
    <property type="match status" value="1"/>
</dbReference>
<keyword evidence="2" id="KW-0687">Ribonucleoprotein</keyword>
<dbReference type="RefSeq" id="WP_076700030.1">
    <property type="nucleotide sequence ID" value="NZ_CP015093.1"/>
</dbReference>
<keyword evidence="2" id="KW-0689">Ribosomal protein</keyword>
<dbReference type="PANTHER" id="PTHR43792:SF1">
    <property type="entry name" value="N-ACETYLTRANSFERASE DOMAIN-CONTAINING PROTEIN"/>
    <property type="match status" value="1"/>
</dbReference>
<gene>
    <name evidence="2" type="ORF">Ga0080574_TMP2667</name>
</gene>
<dbReference type="Gene3D" id="3.40.630.30">
    <property type="match status" value="1"/>
</dbReference>
<dbReference type="AlphaFoldDB" id="A0A1P8UUC5"/>
<evidence type="ECO:0000313" key="2">
    <source>
        <dbReference type="EMBL" id="APZ53001.1"/>
    </source>
</evidence>
<keyword evidence="3" id="KW-1185">Reference proteome</keyword>
<dbReference type="Proteomes" id="UP000187059">
    <property type="component" value="Chromosome"/>
</dbReference>
<dbReference type="GO" id="GO:0016747">
    <property type="term" value="F:acyltransferase activity, transferring groups other than amino-acyl groups"/>
    <property type="evidence" value="ECO:0007669"/>
    <property type="project" value="InterPro"/>
</dbReference>
<dbReference type="InterPro" id="IPR051531">
    <property type="entry name" value="N-acetyltransferase"/>
</dbReference>